<evidence type="ECO:0000256" key="1">
    <source>
        <dbReference type="SAM" id="MobiDB-lite"/>
    </source>
</evidence>
<keyword evidence="2" id="KW-0472">Membrane</keyword>
<dbReference type="AlphaFoldDB" id="A0A9K3KJS7"/>
<keyword evidence="2" id="KW-1133">Transmembrane helix</keyword>
<evidence type="ECO:0000313" key="3">
    <source>
        <dbReference type="EMBL" id="KAG7345002.1"/>
    </source>
</evidence>
<accession>A0A9K3KJS7</accession>
<evidence type="ECO:0008006" key="5">
    <source>
        <dbReference type="Google" id="ProtNLM"/>
    </source>
</evidence>
<dbReference type="EMBL" id="JAGRRH010000022">
    <property type="protein sequence ID" value="KAG7345002.1"/>
    <property type="molecule type" value="Genomic_DNA"/>
</dbReference>
<organism evidence="3 4">
    <name type="scientific">Nitzschia inconspicua</name>
    <dbReference type="NCBI Taxonomy" id="303405"/>
    <lineage>
        <taxon>Eukaryota</taxon>
        <taxon>Sar</taxon>
        <taxon>Stramenopiles</taxon>
        <taxon>Ochrophyta</taxon>
        <taxon>Bacillariophyta</taxon>
        <taxon>Bacillariophyceae</taxon>
        <taxon>Bacillariophycidae</taxon>
        <taxon>Bacillariales</taxon>
        <taxon>Bacillariaceae</taxon>
        <taxon>Nitzschia</taxon>
    </lineage>
</organism>
<gene>
    <name evidence="3" type="ORF">IV203_032533</name>
</gene>
<feature type="compositionally biased region" description="Polar residues" evidence="1">
    <location>
        <begin position="207"/>
        <end position="225"/>
    </location>
</feature>
<sequence>MQFMNGSGISTINGKLFETDTPLCPRAFLAAPPIYRVVKSVDFKSSASSFRPILEERNSLCSRFTDVPSDVTCNTGYDTYSLREELMPTHALANFLSFLSLFILVCFLLYCSVTATLSKKIISFALQDRHDSSCFHSPYNIYVQGLPSELVPLLSAVPAEDVPTAAQSTAAVSVGTSMETCSFASTNNKDLPVHSPEPEWTKRFTKSRGTNNPNDHFLPTPTSGNHFPPTRTSDNRTTDAHTHKKTPPSTQTRSERGSHVPSKTGTLDHRSTFDNTFSPAVAPICGEDEHETQMRSFNEKFNRLLFNIDLAGNGLNGEEPKKPRGSQQLTNGDYEEHLEVCLAIASKNKQALAPLRERLQAKFYDIASSYTVRIGKTPTGVEVQQLLRGGKLMVRQRDVFQAIHECHAVRAKHAKQNASMEVVKERYGNITRQMVNTFISMCPTCLRRPPVIKPLKGAARPIYSNNFRDRFQIDLIDMQDKPKRDDRGVTCAIKNFWFHEERTVLSVLHGAMHYVVLELDILERTVWICDGRKYPLLTWANHITNILKRTALLDLHVKPEYGTKSDPCS</sequence>
<reference evidence="3" key="2">
    <citation type="submission" date="2021-04" db="EMBL/GenBank/DDBJ databases">
        <authorList>
            <person name="Podell S."/>
        </authorList>
    </citation>
    <scope>NUCLEOTIDE SEQUENCE</scope>
    <source>
        <strain evidence="3">Hildebrandi</strain>
    </source>
</reference>
<proteinExistence type="predicted"/>
<keyword evidence="4" id="KW-1185">Reference proteome</keyword>
<dbReference type="OrthoDB" id="7552853at2759"/>
<feature type="region of interest" description="Disordered" evidence="1">
    <location>
        <begin position="185"/>
        <end position="274"/>
    </location>
</feature>
<protein>
    <recommendedName>
        <fullName evidence="5">Integrase zinc-binding domain-containing protein</fullName>
    </recommendedName>
</protein>
<keyword evidence="2" id="KW-0812">Transmembrane</keyword>
<feature type="transmembrane region" description="Helical" evidence="2">
    <location>
        <begin position="91"/>
        <end position="110"/>
    </location>
</feature>
<dbReference type="Proteomes" id="UP000693970">
    <property type="component" value="Unassembled WGS sequence"/>
</dbReference>
<evidence type="ECO:0000313" key="4">
    <source>
        <dbReference type="Proteomes" id="UP000693970"/>
    </source>
</evidence>
<comment type="caution">
    <text evidence="3">The sequence shown here is derived from an EMBL/GenBank/DDBJ whole genome shotgun (WGS) entry which is preliminary data.</text>
</comment>
<reference evidence="3" key="1">
    <citation type="journal article" date="2021" name="Sci. Rep.">
        <title>Diploid genomic architecture of Nitzschia inconspicua, an elite biomass production diatom.</title>
        <authorList>
            <person name="Oliver A."/>
            <person name="Podell S."/>
            <person name="Pinowska A."/>
            <person name="Traller J.C."/>
            <person name="Smith S.R."/>
            <person name="McClure R."/>
            <person name="Beliaev A."/>
            <person name="Bohutskyi P."/>
            <person name="Hill E.A."/>
            <person name="Rabines A."/>
            <person name="Zheng H."/>
            <person name="Allen L.Z."/>
            <person name="Kuo A."/>
            <person name="Grigoriev I.V."/>
            <person name="Allen A.E."/>
            <person name="Hazlebeck D."/>
            <person name="Allen E.E."/>
        </authorList>
    </citation>
    <scope>NUCLEOTIDE SEQUENCE</scope>
    <source>
        <strain evidence="3">Hildebrandi</strain>
    </source>
</reference>
<evidence type="ECO:0000256" key="2">
    <source>
        <dbReference type="SAM" id="Phobius"/>
    </source>
</evidence>
<name>A0A9K3KJS7_9STRA</name>